<dbReference type="NCBIfam" id="TIGR02353">
    <property type="entry name" value="NRPS_term_dom"/>
    <property type="match status" value="1"/>
</dbReference>
<feature type="transmembrane region" description="Helical" evidence="2">
    <location>
        <begin position="1154"/>
        <end position="1182"/>
    </location>
</feature>
<feature type="region of interest" description="Disordered" evidence="1">
    <location>
        <begin position="1352"/>
        <end position="1378"/>
    </location>
</feature>
<dbReference type="InterPro" id="IPR012728">
    <property type="entry name" value="Pls/PosA_C"/>
</dbReference>
<comment type="caution">
    <text evidence="4">The sequence shown here is derived from an EMBL/GenBank/DDBJ whole genome shotgun (WGS) entry which is preliminary data.</text>
</comment>
<accession>A0ABS9TRX6</accession>
<feature type="transmembrane region" description="Helical" evidence="2">
    <location>
        <begin position="655"/>
        <end position="677"/>
    </location>
</feature>
<evidence type="ECO:0000256" key="1">
    <source>
        <dbReference type="SAM" id="MobiDB-lite"/>
    </source>
</evidence>
<evidence type="ECO:0000259" key="3">
    <source>
        <dbReference type="PROSITE" id="PS50075"/>
    </source>
</evidence>
<sequence>MTDTGRTETPSIDQLVLVAKDAPHGWRNSRGERLDLLFEERCDYMSSYGGADRLAVDTGDVQLTYDELDRQANQLARYLRARGVSPGDRVALLFDQPVSSYIGMLAVLKVNAAYVPLDVGFPSDRMAYIVSDAHVSLVLSLSGVAERVPDVLKLGAPVVYVDQIAQLLAEQDSRRLLDVERGATTADLAYIIYTSGSTGRPKGVAIDHPSICNFVRVAGEVYGVRPSDRMYQGLTIAFDFSVEEIWVSWASGATLVPKPAGVNLLGADLHDFLTRNRVTAMCVVPTLLATIEDELPLLRFLLVSGEACPQDLITRWWTPQRRFLNVYGPTEATVTATWTELHPGKPVTIGVPLPTYVTVILDVDNPYHALPHGETGEIGIAGIGLALGYLNNPEKTEKAFINDFLDIPANPSKRIYRTGDLGRVNADGEIEYLGRIDLQVKIRGYRIELTEIESVLLEVPGVAGAVVNTYEPTPGNVELVGYYKLRADTSSIDQNEIFALLRERLPKYMVPAYLEQIDEIPMTTSDKADRKALPPPGQRASRMPAREVVVASNETERLLTETLASVLGQDTISVDADLFDEIGASSLALTQFSTALRKKHGLPRITIKEMYEARTLRDLATLLGAGQPGAGDSGTDERGPAAPPAPVVTGSSVRFALTGVAQLVLYLAMALLVGWVPELGYEWVSGTPDLLVGFGRAIAFSAASFVGFAALPILVKNLLIDRWKATEIPLWSLGYLRFWLVKTLIQVNPVVLLPGPVYQFYLRLLGVKIGKNVLILSRSVPVATDLITIGDGTVIEKDCMFSGYHAEAGVLRFGPVTLGRDVFVGEKTVLDINTALGDGAQLGHSSALLPGQSVPAGASWHGSPAEPCTTNYRTVSSLPASSARKAGYVLVQLLGGVLLASALLTGLVALLTRVPVLAAIQTSGSTLLQNPSFYLITLAVGVVLFLIALAAGLMVMFTVPPLLNRLITPERDYPLYGAHYMVQQLITRLTNSRFAMLMLGDSSFIIGYLRDLGYDLDRVVQTGSNFGTQLVHDSPFLSRVGSGTIISDGLSLMNAQYSNTSFRMREVRIAENNFFGNDIAFPADAKVGNNVLLATKVMVPVDGPVRENTGLLGSPPFEIPRSVSSESMAAPEYAFLSDPAQVARRLAAKNRHNAGTIATVVLLRALGFAFALVFGVVGLTLLDADTGFGIDGALVVVAVVVVNTVYSALLERGALGFRRLRPRFCSIYDHYFWTHERLWKVYIRPIFAGTPFQGMIWRLAGVRMGRRVFDDGCAMPEKSLVTVGDDAVLNAGSVIQCHSLEDGFFKSDYTAIGAGATIGVKAFVHYGVQMGDGAVLGADAFVLKGEEIEAGSRWRGNPAAEARTPVPTAPPTTPAAQSRVLLPASAKANTAAPIAATSKGR</sequence>
<dbReference type="Gene3D" id="3.30.300.30">
    <property type="match status" value="1"/>
</dbReference>
<keyword evidence="2" id="KW-0472">Membrane</keyword>
<dbReference type="Pfam" id="PF00550">
    <property type="entry name" value="PP-binding"/>
    <property type="match status" value="1"/>
</dbReference>
<dbReference type="InterPro" id="IPR020845">
    <property type="entry name" value="AMP-binding_CS"/>
</dbReference>
<gene>
    <name evidence="4" type="ORF">MMF94_35885</name>
</gene>
<dbReference type="InterPro" id="IPR000873">
    <property type="entry name" value="AMP-dep_synth/lig_dom"/>
</dbReference>
<dbReference type="InterPro" id="IPR001451">
    <property type="entry name" value="Hexapep"/>
</dbReference>
<dbReference type="Gene3D" id="2.160.10.10">
    <property type="entry name" value="Hexapeptide repeat proteins"/>
    <property type="match status" value="2"/>
</dbReference>
<dbReference type="PROSITE" id="PS00455">
    <property type="entry name" value="AMP_BINDING"/>
    <property type="match status" value="1"/>
</dbReference>
<dbReference type="EMBL" id="JAKXMK010000039">
    <property type="protein sequence ID" value="MCH6171113.1"/>
    <property type="molecule type" value="Genomic_DNA"/>
</dbReference>
<dbReference type="CDD" id="cd05930">
    <property type="entry name" value="A_NRPS"/>
    <property type="match status" value="1"/>
</dbReference>
<dbReference type="Pfam" id="PF00501">
    <property type="entry name" value="AMP-binding"/>
    <property type="match status" value="1"/>
</dbReference>
<dbReference type="SUPFAM" id="SSF51161">
    <property type="entry name" value="Trimeric LpxA-like enzymes"/>
    <property type="match status" value="2"/>
</dbReference>
<dbReference type="InterPro" id="IPR045851">
    <property type="entry name" value="AMP-bd_C_sf"/>
</dbReference>
<keyword evidence="2" id="KW-1133">Transmembrane helix</keyword>
<dbReference type="InterPro" id="IPR025110">
    <property type="entry name" value="AMP-bd_C"/>
</dbReference>
<dbReference type="InterPro" id="IPR010071">
    <property type="entry name" value="AA_adenyl_dom"/>
</dbReference>
<dbReference type="RefSeq" id="WP_241041910.1">
    <property type="nucleotide sequence ID" value="NZ_BAAAJF010000069.1"/>
</dbReference>
<dbReference type="InterPro" id="IPR036736">
    <property type="entry name" value="ACP-like_sf"/>
</dbReference>
<feature type="domain" description="Carrier" evidence="3">
    <location>
        <begin position="550"/>
        <end position="627"/>
    </location>
</feature>
<keyword evidence="2" id="KW-0812">Transmembrane</keyword>
<evidence type="ECO:0000313" key="5">
    <source>
        <dbReference type="Proteomes" id="UP001299970"/>
    </source>
</evidence>
<dbReference type="InterPro" id="IPR009081">
    <property type="entry name" value="PP-bd_ACP"/>
</dbReference>
<dbReference type="Proteomes" id="UP001299970">
    <property type="component" value="Unassembled WGS sequence"/>
</dbReference>
<dbReference type="PANTHER" id="PTHR45527:SF1">
    <property type="entry name" value="FATTY ACID SYNTHASE"/>
    <property type="match status" value="1"/>
</dbReference>
<feature type="transmembrane region" description="Helical" evidence="2">
    <location>
        <begin position="888"/>
        <end position="912"/>
    </location>
</feature>
<reference evidence="4 5" key="1">
    <citation type="submission" date="2022-03" db="EMBL/GenBank/DDBJ databases">
        <title>Pseudonocardia alaer sp. nov., a novel actinomycete isolated from reed forest soil.</title>
        <authorList>
            <person name="Wang L."/>
        </authorList>
    </citation>
    <scope>NUCLEOTIDE SEQUENCE [LARGE SCALE GENOMIC DNA]</scope>
    <source>
        <strain evidence="4 5">Y-16303</strain>
    </source>
</reference>
<dbReference type="Gene3D" id="3.40.50.12780">
    <property type="entry name" value="N-terminal domain of ligase-like"/>
    <property type="match status" value="1"/>
</dbReference>
<dbReference type="Pfam" id="PF13193">
    <property type="entry name" value="AMP-binding_C"/>
    <property type="match status" value="1"/>
</dbReference>
<dbReference type="SUPFAM" id="SSF56801">
    <property type="entry name" value="Acetyl-CoA synthetase-like"/>
    <property type="match status" value="1"/>
</dbReference>
<keyword evidence="5" id="KW-1185">Reference proteome</keyword>
<dbReference type="PROSITE" id="PS50075">
    <property type="entry name" value="CARRIER"/>
    <property type="match status" value="1"/>
</dbReference>
<feature type="transmembrane region" description="Helical" evidence="2">
    <location>
        <begin position="1188"/>
        <end position="1209"/>
    </location>
</feature>
<name>A0ABS9TRX6_9PSEU</name>
<dbReference type="InterPro" id="IPR042099">
    <property type="entry name" value="ANL_N_sf"/>
</dbReference>
<dbReference type="SUPFAM" id="SSF47336">
    <property type="entry name" value="ACP-like"/>
    <property type="match status" value="1"/>
</dbReference>
<dbReference type="PANTHER" id="PTHR45527">
    <property type="entry name" value="NONRIBOSOMAL PEPTIDE SYNTHETASE"/>
    <property type="match status" value="1"/>
</dbReference>
<dbReference type="Gene3D" id="1.10.1200.10">
    <property type="entry name" value="ACP-like"/>
    <property type="match status" value="1"/>
</dbReference>
<dbReference type="Pfam" id="PF14602">
    <property type="entry name" value="Hexapep_2"/>
    <property type="match status" value="1"/>
</dbReference>
<dbReference type="NCBIfam" id="TIGR01733">
    <property type="entry name" value="AA-adenyl-dom"/>
    <property type="match status" value="1"/>
</dbReference>
<proteinExistence type="predicted"/>
<dbReference type="InterPro" id="IPR011004">
    <property type="entry name" value="Trimer_LpxA-like_sf"/>
</dbReference>
<evidence type="ECO:0000256" key="2">
    <source>
        <dbReference type="SAM" id="Phobius"/>
    </source>
</evidence>
<evidence type="ECO:0000313" key="4">
    <source>
        <dbReference type="EMBL" id="MCH6171113.1"/>
    </source>
</evidence>
<protein>
    <submittedName>
        <fullName evidence="4">Amino acid adenylation domain-containing protein</fullName>
    </submittedName>
</protein>
<feature type="transmembrane region" description="Helical" evidence="2">
    <location>
        <begin position="697"/>
        <end position="715"/>
    </location>
</feature>
<feature type="transmembrane region" description="Helical" evidence="2">
    <location>
        <begin position="932"/>
        <end position="957"/>
    </location>
</feature>
<organism evidence="4 5">
    <name type="scientific">Pseudonocardia alaniniphila</name>
    <dbReference type="NCBI Taxonomy" id="75291"/>
    <lineage>
        <taxon>Bacteria</taxon>
        <taxon>Bacillati</taxon>
        <taxon>Actinomycetota</taxon>
        <taxon>Actinomycetes</taxon>
        <taxon>Pseudonocardiales</taxon>
        <taxon>Pseudonocardiaceae</taxon>
        <taxon>Pseudonocardia</taxon>
    </lineage>
</organism>